<reference evidence="1" key="1">
    <citation type="submission" date="2020-01" db="EMBL/GenBank/DDBJ databases">
        <authorList>
            <consortium name="DOE Joint Genome Institute"/>
            <person name="Haridas S."/>
            <person name="Albert R."/>
            <person name="Binder M."/>
            <person name="Bloem J."/>
            <person name="Labutti K."/>
            <person name="Salamov A."/>
            <person name="Andreopoulos B."/>
            <person name="Baker S.E."/>
            <person name="Barry K."/>
            <person name="Bills G."/>
            <person name="Bluhm B.H."/>
            <person name="Cannon C."/>
            <person name="Castanera R."/>
            <person name="Culley D.E."/>
            <person name="Daum C."/>
            <person name="Ezra D."/>
            <person name="Gonzalez J.B."/>
            <person name="Henrissat B."/>
            <person name="Kuo A."/>
            <person name="Liang C."/>
            <person name="Lipzen A."/>
            <person name="Lutzoni F."/>
            <person name="Magnuson J."/>
            <person name="Mondo S."/>
            <person name="Nolan M."/>
            <person name="Ohm R."/>
            <person name="Pangilinan J."/>
            <person name="Park H.-J."/>
            <person name="Ramirez L."/>
            <person name="Alfaro M."/>
            <person name="Sun H."/>
            <person name="Tritt A."/>
            <person name="Yoshinaga Y."/>
            <person name="Zwiers L.-H."/>
            <person name="Turgeon B.G."/>
            <person name="Goodwin S.B."/>
            <person name="Spatafora J.W."/>
            <person name="Crous P.W."/>
            <person name="Grigoriev I.V."/>
        </authorList>
    </citation>
    <scope>NUCLEOTIDE SEQUENCE</scope>
    <source>
        <strain evidence="1">CBS 394.84</strain>
    </source>
</reference>
<organism evidence="1 2">
    <name type="scientific">Cucurbitaria berberidis CBS 394.84</name>
    <dbReference type="NCBI Taxonomy" id="1168544"/>
    <lineage>
        <taxon>Eukaryota</taxon>
        <taxon>Fungi</taxon>
        <taxon>Dikarya</taxon>
        <taxon>Ascomycota</taxon>
        <taxon>Pezizomycotina</taxon>
        <taxon>Dothideomycetes</taxon>
        <taxon>Pleosporomycetidae</taxon>
        <taxon>Pleosporales</taxon>
        <taxon>Pleosporineae</taxon>
        <taxon>Cucurbitariaceae</taxon>
        <taxon>Cucurbitaria</taxon>
    </lineage>
</organism>
<dbReference type="GeneID" id="63844459"/>
<comment type="caution">
    <text evidence="1">The sequence shown here is derived from an EMBL/GenBank/DDBJ whole genome shotgun (WGS) entry which is preliminary data.</text>
</comment>
<dbReference type="AlphaFoldDB" id="A0A9P4G6W3"/>
<dbReference type="EMBL" id="ML976620">
    <property type="protein sequence ID" value="KAF1840135.1"/>
    <property type="molecule type" value="Genomic_DNA"/>
</dbReference>
<proteinExistence type="predicted"/>
<evidence type="ECO:0000313" key="1">
    <source>
        <dbReference type="EMBL" id="KAF1840135.1"/>
    </source>
</evidence>
<dbReference type="RefSeq" id="XP_040782698.1">
    <property type="nucleotide sequence ID" value="XM_040927207.1"/>
</dbReference>
<protein>
    <submittedName>
        <fullName evidence="1">Uncharacterized protein</fullName>
    </submittedName>
</protein>
<dbReference type="OrthoDB" id="10631221at2759"/>
<name>A0A9P4G6W3_9PLEO</name>
<keyword evidence="2" id="KW-1185">Reference proteome</keyword>
<gene>
    <name evidence="1" type="ORF">K460DRAFT_203830</name>
</gene>
<dbReference type="Proteomes" id="UP000800039">
    <property type="component" value="Unassembled WGS sequence"/>
</dbReference>
<sequence length="170" mass="18506">MPPFCFGVNCNHTVVPFADVSSLLLSALCCNSQSRVLECDALSILRVAPSLQDSPSRRACSGNTAFPAVSTTLPVCDRDMGPGPEMFRARRSQWGAENPGNTMALALLTTREIVQVPNDQLYSDAAQDYAVGHKAQYMHLQLQHDRTGKCASSSRAKLAHKSNFALHSQR</sequence>
<accession>A0A9P4G6W3</accession>
<evidence type="ECO:0000313" key="2">
    <source>
        <dbReference type="Proteomes" id="UP000800039"/>
    </source>
</evidence>